<dbReference type="Pfam" id="PF04895">
    <property type="entry name" value="Nre_C"/>
    <property type="match status" value="1"/>
</dbReference>
<dbReference type="Proteomes" id="UP000600363">
    <property type="component" value="Unassembled WGS sequence"/>
</dbReference>
<gene>
    <name evidence="4" type="ORF">HA299_04670</name>
</gene>
<comment type="domain">
    <text evidence="1">Contains a predicted C4 metal binding domain at the N-terminus, which could be a zinc finger DNA binding domain.</text>
</comment>
<evidence type="ECO:0000256" key="1">
    <source>
        <dbReference type="HAMAP-Rule" id="MF_02096"/>
    </source>
</evidence>
<dbReference type="RefSeq" id="WP_042686512.1">
    <property type="nucleotide sequence ID" value="NZ_DUIH01000014.1"/>
</dbReference>
<evidence type="ECO:0000313" key="5">
    <source>
        <dbReference type="Proteomes" id="UP000600363"/>
    </source>
</evidence>
<dbReference type="InterPro" id="IPR006978">
    <property type="entry name" value="Nre_N"/>
</dbReference>
<keyword evidence="1" id="KW-0479">Metal-binding</keyword>
<sequence>MGVSRCVQCKGKGLCGRAVCPILARFAHAKKIEGRLSSTLYGSTPPSFFVGHTGYPTVLAGPLLPPNVHGDEAHLYDDPDAWMRMGMDEVVGYRASMVRSRTRTHVMEGRHSRLMDAARECALSSTPVDSEVQLEKPPRVELRFDSVLMPMGPSGTLTRLEVVDNPNVPAKVEALVGDTDATATCAAMELFDAGIPQEYITRILSAGLLGRKRRLVPTRWAITATDDMLAKELIQRVRYYAPVEEYMVHSAERFGNHFEVLLLPKPYMYELVEIWMKNTLWSPEGDIIWDGEGTKKRGYSPLGGGYYAARISVLEHLSQLKRQAAVFVVREVYPSYWAPLGSWVIKKTVREALLRPPERFESFEEAIASMARRLRTPRERWLRRDMRVMNTLTQRSVFEY</sequence>
<dbReference type="Pfam" id="PF04894">
    <property type="entry name" value="Nre_N"/>
    <property type="match status" value="1"/>
</dbReference>
<dbReference type="PANTHER" id="PTHR38136:SF2">
    <property type="entry name" value="DNA REPAIR PROTEIN"/>
    <property type="match status" value="1"/>
</dbReference>
<dbReference type="GO" id="GO:0006281">
    <property type="term" value="P:DNA repair"/>
    <property type="evidence" value="ECO:0007669"/>
    <property type="project" value="UniProtKB-UniRule"/>
</dbReference>
<keyword evidence="1" id="KW-0862">Zinc</keyword>
<feature type="domain" description="Archaeal Nre N-terminal" evidence="2">
    <location>
        <begin position="14"/>
        <end position="282"/>
    </location>
</feature>
<dbReference type="InterPro" id="IPR006979">
    <property type="entry name" value="Nre_C"/>
</dbReference>
<dbReference type="PANTHER" id="PTHR38136">
    <property type="entry name" value="DNA REPAIR PROTEIN"/>
    <property type="match status" value="1"/>
</dbReference>
<protein>
    <recommendedName>
        <fullName evidence="1">DNA repair protein</fullName>
    </recommendedName>
</protein>
<dbReference type="GO" id="GO:0008270">
    <property type="term" value="F:zinc ion binding"/>
    <property type="evidence" value="ECO:0007669"/>
    <property type="project" value="UniProtKB-UniRule"/>
</dbReference>
<dbReference type="HAMAP" id="MF_02096">
    <property type="entry name" value="Nre"/>
    <property type="match status" value="1"/>
</dbReference>
<evidence type="ECO:0000259" key="3">
    <source>
        <dbReference type="Pfam" id="PF04895"/>
    </source>
</evidence>
<dbReference type="InterPro" id="IPR033167">
    <property type="entry name" value="Nre"/>
</dbReference>
<keyword evidence="1" id="KW-0863">Zinc-finger</keyword>
<dbReference type="EMBL" id="DUIH01000014">
    <property type="protein sequence ID" value="HIH69897.1"/>
    <property type="molecule type" value="Genomic_DNA"/>
</dbReference>
<proteinExistence type="inferred from homology"/>
<reference evidence="4" key="1">
    <citation type="journal article" date="2020" name="bioRxiv">
        <title>A rank-normalized archaeal taxonomy based on genome phylogeny resolves widespread incomplete and uneven classifications.</title>
        <authorList>
            <person name="Rinke C."/>
            <person name="Chuvochina M."/>
            <person name="Mussig A.J."/>
            <person name="Chaumeil P.-A."/>
            <person name="Waite D.W."/>
            <person name="Whitman W.B."/>
            <person name="Parks D.H."/>
            <person name="Hugenholtz P."/>
        </authorList>
    </citation>
    <scope>NUCLEOTIDE SEQUENCE</scope>
    <source>
        <strain evidence="4">UBA12518</strain>
    </source>
</reference>
<comment type="caution">
    <text evidence="4">The sequence shown here is derived from an EMBL/GenBank/DDBJ whole genome shotgun (WGS) entry which is preliminary data.</text>
</comment>
<evidence type="ECO:0000259" key="2">
    <source>
        <dbReference type="Pfam" id="PF04894"/>
    </source>
</evidence>
<name>A0A832RXS1_9EURY</name>
<keyword evidence="1" id="KW-0234">DNA repair</keyword>
<feature type="domain" description="Archaeal Nre C-terminal" evidence="3">
    <location>
        <begin position="295"/>
        <end position="400"/>
    </location>
</feature>
<keyword evidence="1" id="KW-0227">DNA damage</keyword>
<comment type="similarity">
    <text evidence="1">Belongs to the Nre family.</text>
</comment>
<evidence type="ECO:0000313" key="4">
    <source>
        <dbReference type="EMBL" id="HIH69897.1"/>
    </source>
</evidence>
<feature type="zinc finger region" description="C4-type" evidence="1">
    <location>
        <begin position="6"/>
        <end position="20"/>
    </location>
</feature>
<accession>A0A832RXS1</accession>
<comment type="function">
    <text evidence="1">Involved in DNA damage repair.</text>
</comment>
<dbReference type="AlphaFoldDB" id="A0A832RXS1"/>
<organism evidence="4 5">
    <name type="scientific">Methermicoccus shengliensis</name>
    <dbReference type="NCBI Taxonomy" id="660064"/>
    <lineage>
        <taxon>Archaea</taxon>
        <taxon>Methanobacteriati</taxon>
        <taxon>Methanobacteriota</taxon>
        <taxon>Stenosarchaea group</taxon>
        <taxon>Methanomicrobia</taxon>
        <taxon>Methanosarcinales</taxon>
        <taxon>Methermicoccaceae</taxon>
        <taxon>Methermicoccus</taxon>
    </lineage>
</organism>